<evidence type="ECO:0000313" key="3">
    <source>
        <dbReference type="EMBL" id="MDU9001824.1"/>
    </source>
</evidence>
<proteinExistence type="predicted"/>
<name>A0ABU3V6L6_9ACTN</name>
<dbReference type="InterPro" id="IPR001466">
    <property type="entry name" value="Beta-lactam-related"/>
</dbReference>
<dbReference type="GO" id="GO:0016787">
    <property type="term" value="F:hydrolase activity"/>
    <property type="evidence" value="ECO:0007669"/>
    <property type="project" value="UniProtKB-KW"/>
</dbReference>
<dbReference type="Proteomes" id="UP001257627">
    <property type="component" value="Unassembled WGS sequence"/>
</dbReference>
<sequence length="404" mass="42252">MNQVRRGSGRPWTALSAVAVSLLILGAAPAATGAPPAPHPVGASGTTLHALLDSVVAVGVPGVLERTQDGRRVISATAGVADLGTGAPLRPDARFRVGSITKTFIASVVLQLVGEHRLALDQPVARWLPGLLADGEHITVRELLNHTSGLYDYTDDPAVLAGLVNNRVWRPAQLVAIAESHPALFPPGSAWGYSNTNYIVAGLLIEAVTGHPLAQELQQRIFTPLGLTHTSFPSITGRITGYHAHGYLPAGLATTANGEPTDVTGLNPSSAWAAGAIVSSARDLSRFYLALMDGRLIGPRLLREMTTTVAEDPADPATYRYGLGIERVQDPCGTDWGLGGAIPGYQTMAYWNQSTGRTVVLASTMDPAPAAAQAPLANAASFALCGPTNGTQNDLPRHEGEPPY</sequence>
<dbReference type="EMBL" id="JARAKF010000006">
    <property type="protein sequence ID" value="MDU9001824.1"/>
    <property type="molecule type" value="Genomic_DNA"/>
</dbReference>
<comment type="caution">
    <text evidence="3">The sequence shown here is derived from an EMBL/GenBank/DDBJ whole genome shotgun (WGS) entry which is preliminary data.</text>
</comment>
<feature type="chain" id="PRO_5046629428" evidence="1">
    <location>
        <begin position="31"/>
        <end position="404"/>
    </location>
</feature>
<dbReference type="InterPro" id="IPR012338">
    <property type="entry name" value="Beta-lactam/transpept-like"/>
</dbReference>
<gene>
    <name evidence="3" type="ORF">PU648_58460</name>
</gene>
<dbReference type="Gene3D" id="3.40.710.10">
    <property type="entry name" value="DD-peptidase/beta-lactamase superfamily"/>
    <property type="match status" value="1"/>
</dbReference>
<accession>A0ABU3V6L6</accession>
<evidence type="ECO:0000313" key="4">
    <source>
        <dbReference type="Proteomes" id="UP001257627"/>
    </source>
</evidence>
<reference evidence="3 4" key="1">
    <citation type="submission" date="2023-02" db="EMBL/GenBank/DDBJ databases">
        <authorList>
            <person name="Maleckis M."/>
        </authorList>
    </citation>
    <scope>NUCLEOTIDE SEQUENCE [LARGE SCALE GENOMIC DNA]</scope>
    <source>
        <strain evidence="3 4">P8-A2</strain>
    </source>
</reference>
<dbReference type="InterPro" id="IPR050491">
    <property type="entry name" value="AmpC-like"/>
</dbReference>
<keyword evidence="1" id="KW-0732">Signal</keyword>
<feature type="domain" description="Beta-lactamase-related" evidence="2">
    <location>
        <begin position="60"/>
        <end position="374"/>
    </location>
</feature>
<dbReference type="PANTHER" id="PTHR46825:SF7">
    <property type="entry name" value="D-ALANYL-D-ALANINE CARBOXYPEPTIDASE"/>
    <property type="match status" value="1"/>
</dbReference>
<evidence type="ECO:0000256" key="1">
    <source>
        <dbReference type="SAM" id="SignalP"/>
    </source>
</evidence>
<dbReference type="Pfam" id="PF00144">
    <property type="entry name" value="Beta-lactamase"/>
    <property type="match status" value="1"/>
</dbReference>
<feature type="signal peptide" evidence="1">
    <location>
        <begin position="1"/>
        <end position="30"/>
    </location>
</feature>
<dbReference type="RefSeq" id="WP_316738747.1">
    <property type="nucleotide sequence ID" value="NZ_JARAKF010000006.1"/>
</dbReference>
<organism evidence="3 4">
    <name type="scientific">Streptomyces mirabilis</name>
    <dbReference type="NCBI Taxonomy" id="68239"/>
    <lineage>
        <taxon>Bacteria</taxon>
        <taxon>Bacillati</taxon>
        <taxon>Actinomycetota</taxon>
        <taxon>Actinomycetes</taxon>
        <taxon>Kitasatosporales</taxon>
        <taxon>Streptomycetaceae</taxon>
        <taxon>Streptomyces</taxon>
    </lineage>
</organism>
<dbReference type="SUPFAM" id="SSF56601">
    <property type="entry name" value="beta-lactamase/transpeptidase-like"/>
    <property type="match status" value="1"/>
</dbReference>
<dbReference type="PANTHER" id="PTHR46825">
    <property type="entry name" value="D-ALANYL-D-ALANINE-CARBOXYPEPTIDASE/ENDOPEPTIDASE AMPH"/>
    <property type="match status" value="1"/>
</dbReference>
<evidence type="ECO:0000259" key="2">
    <source>
        <dbReference type="Pfam" id="PF00144"/>
    </source>
</evidence>
<keyword evidence="3" id="KW-0378">Hydrolase</keyword>
<keyword evidence="4" id="KW-1185">Reference proteome</keyword>
<protein>
    <submittedName>
        <fullName evidence="3">Serine hydrolase</fullName>
    </submittedName>
</protein>